<feature type="transmembrane region" description="Helical" evidence="1">
    <location>
        <begin position="89"/>
        <end position="109"/>
    </location>
</feature>
<dbReference type="PIRSF" id="PIRSF006594">
    <property type="entry name" value="UCP006594"/>
    <property type="match status" value="1"/>
</dbReference>
<keyword evidence="3" id="KW-1185">Reference proteome</keyword>
<comment type="caution">
    <text evidence="2">The sequence shown here is derived from an EMBL/GenBank/DDBJ whole genome shotgun (WGS) entry which is preliminary data.</text>
</comment>
<dbReference type="Pfam" id="PF01976">
    <property type="entry name" value="DUF116"/>
    <property type="match status" value="1"/>
</dbReference>
<dbReference type="EMBL" id="JANPWE010000001">
    <property type="protein sequence ID" value="MCR6544639.1"/>
    <property type="molecule type" value="Genomic_DNA"/>
</dbReference>
<dbReference type="Proteomes" id="UP001524944">
    <property type="component" value="Unassembled WGS sequence"/>
</dbReference>
<gene>
    <name evidence="2" type="ORF">NVS47_03770</name>
</gene>
<proteinExistence type="predicted"/>
<evidence type="ECO:0000313" key="3">
    <source>
        <dbReference type="Proteomes" id="UP001524944"/>
    </source>
</evidence>
<protein>
    <submittedName>
        <fullName evidence="2">DUF116 domain-containing protein</fullName>
    </submittedName>
</protein>
<keyword evidence="1" id="KW-0472">Membrane</keyword>
<dbReference type="PANTHER" id="PTHR43801:SF1">
    <property type="entry name" value="POLYPRENYL SYNTHETASE"/>
    <property type="match status" value="1"/>
</dbReference>
<organism evidence="2 3">
    <name type="scientific">Dehalobacterium formicoaceticum</name>
    <dbReference type="NCBI Taxonomy" id="51515"/>
    <lineage>
        <taxon>Bacteria</taxon>
        <taxon>Bacillati</taxon>
        <taxon>Bacillota</taxon>
        <taxon>Clostridia</taxon>
        <taxon>Eubacteriales</taxon>
        <taxon>Peptococcaceae</taxon>
        <taxon>Dehalobacterium</taxon>
    </lineage>
</organism>
<dbReference type="InterPro" id="IPR002829">
    <property type="entry name" value="DUF116"/>
</dbReference>
<keyword evidence="1" id="KW-0812">Transmembrane</keyword>
<accession>A0ABT1Y1A4</accession>
<evidence type="ECO:0000313" key="2">
    <source>
        <dbReference type="EMBL" id="MCR6544639.1"/>
    </source>
</evidence>
<reference evidence="2 3" key="1">
    <citation type="submission" date="2022-08" db="EMBL/GenBank/DDBJ databases">
        <title>Proteogenomics of the novel Dehalobacterium formicoaceticum strain EZ94 highlights a key role of methyltransferases during anaerobic dichloromethane degradation.</title>
        <authorList>
            <person name="Wasmund K."/>
        </authorList>
    </citation>
    <scope>NUCLEOTIDE SEQUENCE [LARGE SCALE GENOMIC DNA]</scope>
    <source>
        <strain evidence="2 3">EZ94</strain>
    </source>
</reference>
<dbReference type="RefSeq" id="WP_257912123.1">
    <property type="nucleotide sequence ID" value="NZ_JANPWE010000001.1"/>
</dbReference>
<name>A0ABT1Y1A4_9FIRM</name>
<feature type="transmembrane region" description="Helical" evidence="1">
    <location>
        <begin position="16"/>
        <end position="39"/>
    </location>
</feature>
<keyword evidence="1" id="KW-1133">Transmembrane helix</keyword>
<sequence length="275" mass="30870">MKVQTIKDQPQVRKRLFIGLLLISLCLMVGSVVLIWFLAIHRELMFYRVLLVLFAALLLSVILLIGLGIIGMVLTIYQSRAFPSMEGMMRIAINLMFPVALGVGHVFGLNKEQIKRSFIEVNNQMVYSHQFHLQPQQIMILAPHCLQRNTCPYKITMDVRNCQRCGACVVNDLLDLTDYYGVSLVVATGGTLARKFIEKYRPQGIVAIACERDLTSGIIDVNPLPVLGILNIRPEGPCLNTTVSLEQVEDGIRYFLPADAKEVHKFGKVKIAEEV</sequence>
<evidence type="ECO:0000256" key="1">
    <source>
        <dbReference type="SAM" id="Phobius"/>
    </source>
</evidence>
<dbReference type="PANTHER" id="PTHR43801">
    <property type="entry name" value="NUCLEOTIDE-BINDING PROTEIN-RELATED"/>
    <property type="match status" value="1"/>
</dbReference>
<feature type="transmembrane region" description="Helical" evidence="1">
    <location>
        <begin position="45"/>
        <end position="77"/>
    </location>
</feature>